<evidence type="ECO:0000256" key="8">
    <source>
        <dbReference type="ARBA" id="ARBA00023274"/>
    </source>
</evidence>
<comment type="function">
    <text evidence="13">Acts as a negative regulator of G1 to S cell cycle phase progression by inhibiting cyclin-dependent kinases. Inhibitory effects are additive with GADD45 proteins but also occur in the absence of GADD45 proteins. Acts as a repressor of the orphan nuclear receptor NR4A1 by inhibiting AB domain-mediated transcriptional activity. May be involved in the hormone-mediated regulation of NR4A1 transcriptional activity. May play a role in mitochondrial protein synthesis.</text>
</comment>
<dbReference type="Pfam" id="PF10147">
    <property type="entry name" value="CR6_interact"/>
    <property type="match status" value="1"/>
</dbReference>
<evidence type="ECO:0000256" key="1">
    <source>
        <dbReference type="ARBA" id="ARBA00004123"/>
    </source>
</evidence>
<dbReference type="InterPro" id="IPR043035">
    <property type="entry name" value="Ribosomal_mL64_sf"/>
</dbReference>
<keyword evidence="9" id="KW-0131">Cell cycle</keyword>
<reference evidence="15" key="1">
    <citation type="thesis" date="2021" institute="BYU ScholarsArchive" country="Provo, UT, USA">
        <title>Applications of and Algorithms for Genome Assembly and Genomic Analyses with an Emphasis on Marine Teleosts.</title>
        <authorList>
            <person name="Pickett B.D."/>
        </authorList>
    </citation>
    <scope>NUCLEOTIDE SEQUENCE</scope>
    <source>
        <strain evidence="15">HI-2016</strain>
    </source>
</reference>
<evidence type="ECO:0000256" key="6">
    <source>
        <dbReference type="ARBA" id="ARBA00023128"/>
    </source>
</evidence>
<accession>A0A8T2NUA5</accession>
<dbReference type="Gene3D" id="6.10.280.120">
    <property type="entry name" value="Growth arrest and DNA-damage-inducible proteins-interacting protein 1"/>
    <property type="match status" value="1"/>
</dbReference>
<dbReference type="GO" id="GO:0005634">
    <property type="term" value="C:nucleus"/>
    <property type="evidence" value="ECO:0007669"/>
    <property type="project" value="UniProtKB-SubCell"/>
</dbReference>
<evidence type="ECO:0000256" key="14">
    <source>
        <dbReference type="SAM" id="MobiDB-lite"/>
    </source>
</evidence>
<evidence type="ECO:0000256" key="9">
    <source>
        <dbReference type="ARBA" id="ARBA00023306"/>
    </source>
</evidence>
<evidence type="ECO:0000313" key="15">
    <source>
        <dbReference type="EMBL" id="KAG9343935.1"/>
    </source>
</evidence>
<keyword evidence="16" id="KW-1185">Reference proteome</keyword>
<evidence type="ECO:0000256" key="4">
    <source>
        <dbReference type="ARBA" id="ARBA00022980"/>
    </source>
</evidence>
<keyword evidence="5" id="KW-0175">Coiled coil</keyword>
<proteinExistence type="inferred from homology"/>
<dbReference type="PANTHER" id="PTHR31761">
    <property type="entry name" value="GROWTH ARREST AND DNA DAMAGE-INDUCIBLE PROTEINS-INTERACTING PROTEIN 1 GADD45GIP1"/>
    <property type="match status" value="1"/>
</dbReference>
<keyword evidence="4" id="KW-0689">Ribosomal protein</keyword>
<evidence type="ECO:0000256" key="10">
    <source>
        <dbReference type="ARBA" id="ARBA00030700"/>
    </source>
</evidence>
<feature type="compositionally biased region" description="Basic and acidic residues" evidence="14">
    <location>
        <begin position="194"/>
        <end position="205"/>
    </location>
</feature>
<dbReference type="OrthoDB" id="6247992at2759"/>
<evidence type="ECO:0000256" key="12">
    <source>
        <dbReference type="ARBA" id="ARBA00035485"/>
    </source>
</evidence>
<dbReference type="PANTHER" id="PTHR31761:SF1">
    <property type="entry name" value="LARGE RIBOSOMAL SUBUNIT PROTEIN ML64"/>
    <property type="match status" value="1"/>
</dbReference>
<protein>
    <recommendedName>
        <fullName evidence="11">Large ribosomal subunit protein mL64</fullName>
    </recommendedName>
    <alternativeName>
        <fullName evidence="10">39S ribosomal protein L59, mitochondrial</fullName>
    </alternativeName>
    <alternativeName>
        <fullName evidence="12">Growth arrest and DNA damage-inducible proteins-interacting protein 1</fullName>
    </alternativeName>
</protein>
<evidence type="ECO:0000256" key="7">
    <source>
        <dbReference type="ARBA" id="ARBA00023242"/>
    </source>
</evidence>
<dbReference type="GO" id="GO:0005739">
    <property type="term" value="C:mitochondrion"/>
    <property type="evidence" value="ECO:0007669"/>
    <property type="project" value="UniProtKB-SubCell"/>
</dbReference>
<evidence type="ECO:0000313" key="16">
    <source>
        <dbReference type="Proteomes" id="UP000824540"/>
    </source>
</evidence>
<feature type="region of interest" description="Disordered" evidence="14">
    <location>
        <begin position="194"/>
        <end position="235"/>
    </location>
</feature>
<keyword evidence="8" id="KW-0687">Ribonucleoprotein</keyword>
<dbReference type="GO" id="GO:0005840">
    <property type="term" value="C:ribosome"/>
    <property type="evidence" value="ECO:0007669"/>
    <property type="project" value="UniProtKB-KW"/>
</dbReference>
<comment type="similarity">
    <text evidence="3">Belongs to the mitochondrion-specific ribosomal protein mL64 family.</text>
</comment>
<evidence type="ECO:0000256" key="2">
    <source>
        <dbReference type="ARBA" id="ARBA00004173"/>
    </source>
</evidence>
<comment type="caution">
    <text evidence="15">The sequence shown here is derived from an EMBL/GenBank/DDBJ whole genome shotgun (WGS) entry which is preliminary data.</text>
</comment>
<name>A0A8T2NUA5_9TELE</name>
<dbReference type="InterPro" id="IPR018472">
    <property type="entry name" value="Ribosomal_mL64"/>
</dbReference>
<gene>
    <name evidence="15" type="ORF">JZ751_013323</name>
</gene>
<evidence type="ECO:0000256" key="5">
    <source>
        <dbReference type="ARBA" id="ARBA00023054"/>
    </source>
</evidence>
<evidence type="ECO:0000256" key="11">
    <source>
        <dbReference type="ARBA" id="ARBA00035184"/>
    </source>
</evidence>
<evidence type="ECO:0000256" key="13">
    <source>
        <dbReference type="ARBA" id="ARBA00060144"/>
    </source>
</evidence>
<dbReference type="GO" id="GO:1990904">
    <property type="term" value="C:ribonucleoprotein complex"/>
    <property type="evidence" value="ECO:0007669"/>
    <property type="project" value="UniProtKB-KW"/>
</dbReference>
<evidence type="ECO:0000256" key="3">
    <source>
        <dbReference type="ARBA" id="ARBA00005421"/>
    </source>
</evidence>
<comment type="subcellular location">
    <subcellularLocation>
        <location evidence="2">Mitochondrion</location>
    </subcellularLocation>
    <subcellularLocation>
        <location evidence="1">Nucleus</location>
    </subcellularLocation>
</comment>
<dbReference type="Proteomes" id="UP000824540">
    <property type="component" value="Unassembled WGS sequence"/>
</dbReference>
<sequence length="235" mass="27192">MAASMLCRRSAKLSVIFREISVAKCLTPGNSHSGLLLQVANYNPKPLKLNLKDPYIPDKSREKTPEWQKTAKYDRKLFGRYGLASGIDPEELWPSPDQLEAMIAEEKEWQPSLEKMLANIAVKEKEKAKKLQAREKLIAANMAKMPKMVEDWRREIRDQKVKKKEDKLRRDRLLAEARARFGYALDPRSQKFKDMVKDIEKEESRKRKQLKRRKKEEEMAGAAKVTEAPSTPVTP</sequence>
<dbReference type="EMBL" id="JAFBMS010000022">
    <property type="protein sequence ID" value="KAG9343935.1"/>
    <property type="molecule type" value="Genomic_DNA"/>
</dbReference>
<dbReference type="AlphaFoldDB" id="A0A8T2NUA5"/>
<keyword evidence="6" id="KW-0496">Mitochondrion</keyword>
<keyword evidence="7" id="KW-0539">Nucleus</keyword>
<organism evidence="15 16">
    <name type="scientific">Albula glossodonta</name>
    <name type="common">roundjaw bonefish</name>
    <dbReference type="NCBI Taxonomy" id="121402"/>
    <lineage>
        <taxon>Eukaryota</taxon>
        <taxon>Metazoa</taxon>
        <taxon>Chordata</taxon>
        <taxon>Craniata</taxon>
        <taxon>Vertebrata</taxon>
        <taxon>Euteleostomi</taxon>
        <taxon>Actinopterygii</taxon>
        <taxon>Neopterygii</taxon>
        <taxon>Teleostei</taxon>
        <taxon>Albuliformes</taxon>
        <taxon>Albulidae</taxon>
        <taxon>Albula</taxon>
    </lineage>
</organism>